<evidence type="ECO:0000313" key="2">
    <source>
        <dbReference type="EMBL" id="GFG32477.1"/>
    </source>
</evidence>
<name>A0A6L2PRC9_COPFO</name>
<comment type="caution">
    <text evidence="2">The sequence shown here is derived from an EMBL/GenBank/DDBJ whole genome shotgun (WGS) entry which is preliminary data.</text>
</comment>
<evidence type="ECO:0000313" key="3">
    <source>
        <dbReference type="Proteomes" id="UP000502823"/>
    </source>
</evidence>
<feature type="compositionally biased region" description="Low complexity" evidence="1">
    <location>
        <begin position="389"/>
        <end position="399"/>
    </location>
</feature>
<feature type="compositionally biased region" description="Acidic residues" evidence="1">
    <location>
        <begin position="1571"/>
        <end position="1585"/>
    </location>
</feature>
<feature type="region of interest" description="Disordered" evidence="1">
    <location>
        <begin position="267"/>
        <end position="309"/>
    </location>
</feature>
<feature type="region of interest" description="Disordered" evidence="1">
    <location>
        <begin position="108"/>
        <end position="157"/>
    </location>
</feature>
<organism evidence="2 3">
    <name type="scientific">Coptotermes formosanus</name>
    <name type="common">Formosan subterranean termite</name>
    <dbReference type="NCBI Taxonomy" id="36987"/>
    <lineage>
        <taxon>Eukaryota</taxon>
        <taxon>Metazoa</taxon>
        <taxon>Ecdysozoa</taxon>
        <taxon>Arthropoda</taxon>
        <taxon>Hexapoda</taxon>
        <taxon>Insecta</taxon>
        <taxon>Pterygota</taxon>
        <taxon>Neoptera</taxon>
        <taxon>Polyneoptera</taxon>
        <taxon>Dictyoptera</taxon>
        <taxon>Blattodea</taxon>
        <taxon>Blattoidea</taxon>
        <taxon>Termitoidae</taxon>
        <taxon>Rhinotermitidae</taxon>
        <taxon>Coptotermes</taxon>
    </lineage>
</organism>
<feature type="compositionally biased region" description="Polar residues" evidence="1">
    <location>
        <begin position="113"/>
        <end position="132"/>
    </location>
</feature>
<feature type="compositionally biased region" description="Basic and acidic residues" evidence="1">
    <location>
        <begin position="1619"/>
        <end position="1628"/>
    </location>
</feature>
<feature type="non-terminal residue" evidence="2">
    <location>
        <position position="1"/>
    </location>
</feature>
<dbReference type="OrthoDB" id="8197936at2759"/>
<dbReference type="InParanoid" id="A0A6L2PRC9"/>
<proteinExistence type="predicted"/>
<feature type="region of interest" description="Disordered" evidence="1">
    <location>
        <begin position="956"/>
        <end position="995"/>
    </location>
</feature>
<feature type="region of interest" description="Disordered" evidence="1">
    <location>
        <begin position="752"/>
        <end position="790"/>
    </location>
</feature>
<feature type="compositionally biased region" description="Basic residues" evidence="1">
    <location>
        <begin position="1027"/>
        <end position="1036"/>
    </location>
</feature>
<feature type="region of interest" description="Disordered" evidence="1">
    <location>
        <begin position="1"/>
        <end position="76"/>
    </location>
</feature>
<feature type="region of interest" description="Disordered" evidence="1">
    <location>
        <begin position="343"/>
        <end position="457"/>
    </location>
</feature>
<accession>A0A6L2PRC9</accession>
<feature type="compositionally biased region" description="Basic residues" evidence="1">
    <location>
        <begin position="625"/>
        <end position="643"/>
    </location>
</feature>
<keyword evidence="3" id="KW-1185">Reference proteome</keyword>
<feature type="region of interest" description="Disordered" evidence="1">
    <location>
        <begin position="622"/>
        <end position="655"/>
    </location>
</feature>
<feature type="compositionally biased region" description="Polar residues" evidence="1">
    <location>
        <begin position="1241"/>
        <end position="1251"/>
    </location>
</feature>
<evidence type="ECO:0000256" key="1">
    <source>
        <dbReference type="SAM" id="MobiDB-lite"/>
    </source>
</evidence>
<dbReference type="EMBL" id="BLKM01004803">
    <property type="protein sequence ID" value="GFG32477.1"/>
    <property type="molecule type" value="Genomic_DNA"/>
</dbReference>
<sequence length="1705" mass="187289">EDGCNGVCSNNEDEADGDRDSASPLNSSSAISTSYARASSQQRMPRTKPTTTSSRAGSHNYRHRSYYQPHDTNQPLVTTEKKMFNEEEYTKITTPRQDVLFKKGYLGRKRPTAPSTADSTASVNSSSINPDTTAADIANGNYSVNGTAEQSEEPIETDQITSGDMMSPIEEQPQYIYATNGYVDQTAGPPPVYYINGDGYELYDPYSGNVTVVVGPAPHFGGPGGAPPVLAAVPCQPLPLQPFEWFNPPFLPYVTAPCHNGLASARDRRKRYSTDSQNCSPQSSESTEPPGSPQECEMELAQTGEPPGPAIYTQAPAYVYPGYMFGPPVYNINGVTVQGAPTQLPVCDITGSGKRRKKKKRRRRRRGGAEDGCSEESSSDEKELEDPVSLTSQESSSQEIESDSKQSVTPNNDSCTSSPFSSCQTVTPTDPADDTTRKPAAPLEQSSRLNKFDSETLPHVNVQQTYLGEQESTSAPSVAEQDIKGISSDCTKCDTKSLVREREKSIQELSQQSIQITKENSKDQNSVQHLKDQIGTDKLDFPSSVCISTLTSLQQKEFLQLSPNCHDTPCVLASSHSADDSRFENNGIHSSLIHLHTSESTNQEAGIVVQCSGECVTKTEDSTKPIKHKKSGKQANAKHKKSPKGKEEKQKRLKTSITNCSVDTNLDQRCKKKDDVREGPNNNEIVIDCVESIQHLSVNSIPSKNTTETATFTVTEDSASSQKNITEDAVAVLSGLNDRFQILEPEAQSNSLIGMDSSEGKSVSATNEPISSEELVHGGRSSQTSKTGKHDLFPEFKSCYEDPPVRPLRKEKLKSSPVHSLSLDRIPSDVSIKSSITAEPLKLPTVSLRPDVPKTEPKYLHEVSSSQLKDSADILDSITAALTTDQPITIPQATTHKDNPVFQEAAYIANALQSSKSSVEQKGQANTASFPSVVQGSCSKVGEKLFDPRTGISDQATAVSLEHERDTERKKYSYEKLQPSASTSSQKGNEDMNDIKNKTVVQDQVTEELTQSKKFQDEFEPPIPPPRGKKLHTCKHRVTEHSQVRGWDLEGGNAADESSGDSTTSSTTHESEESVIELLSSTHTNPDDRLKEGLSSDEEEEIIFRSKMAQRKCEMVDIKSVPPDKPNVYSPSSSGPCLQDSNRISYKDKPITSRRFPKSWRGSISLQYSEIYADELSKVVVSEAVSEASKKRMCLPITEAVTRWLRGQSPDVLALPQPVDDVESESSSGEQESDESVAEATANQQSTGQKNVFCNPLPVPLLEERHSLLVNIDANHIGDNSGTGRRVALNDCQYFKPQNGNFVCEKYDNNGANVSVSIEGDKRLINRYDDRSFIISHKHNCDSITPVENSDPEKRKCLCQIKKSHEEENVLMEFSGNVTSNLNCNSQNGSCSSNVSEVISIEFNHKHSGMSTAKNRLQKEVSLTSVKENTLQNMSQDIYGILKSTSEPADLNTNYVSQGKGTTDENGFHEKQLKNVNDKEYSVNNYKSNVFKDDGDSSCASEETLECEWDLWDCNPVKILPVLTTPKSQTPVEEPLSETPADYCSHMCDPKVSVAKYYSLGAQQRKSVKSDEDEISSDATDSTDEEADALKHFQHELEDDDGLQTAYLPSDGTGNSHRMSGEGHKRDVTYGNPEIFKTHYGESGKLRNLGVHFQEEADRCRNMYNTTLSQRAQAAHLFHRKSSVLVSKLKGDGPFPCGGICCILQ</sequence>
<feature type="region of interest" description="Disordered" evidence="1">
    <location>
        <begin position="1213"/>
        <end position="1251"/>
    </location>
</feature>
<feature type="compositionally biased region" description="Basic and acidic residues" evidence="1">
    <location>
        <begin position="1085"/>
        <end position="1094"/>
    </location>
</feature>
<feature type="compositionally biased region" description="Polar residues" evidence="1">
    <location>
        <begin position="35"/>
        <end position="57"/>
    </location>
</feature>
<dbReference type="Proteomes" id="UP000502823">
    <property type="component" value="Unassembled WGS sequence"/>
</dbReference>
<feature type="region of interest" description="Disordered" evidence="1">
    <location>
        <begin position="1010"/>
        <end position="1098"/>
    </location>
</feature>
<feature type="compositionally biased region" description="Polar residues" evidence="1">
    <location>
        <begin position="408"/>
        <end position="426"/>
    </location>
</feature>
<feature type="region of interest" description="Disordered" evidence="1">
    <location>
        <begin position="1608"/>
        <end position="1630"/>
    </location>
</feature>
<feature type="compositionally biased region" description="Polar residues" evidence="1">
    <location>
        <begin position="274"/>
        <end position="289"/>
    </location>
</feature>
<feature type="compositionally biased region" description="Basic and acidic residues" evidence="1">
    <location>
        <begin position="961"/>
        <end position="974"/>
    </location>
</feature>
<feature type="compositionally biased region" description="Basic residues" evidence="1">
    <location>
        <begin position="353"/>
        <end position="366"/>
    </location>
</feature>
<feature type="compositionally biased region" description="Polar residues" evidence="1">
    <location>
        <begin position="140"/>
        <end position="149"/>
    </location>
</feature>
<reference evidence="3" key="1">
    <citation type="submission" date="2020-01" db="EMBL/GenBank/DDBJ databases">
        <title>Draft genome sequence of the Termite Coptotermes fromosanus.</title>
        <authorList>
            <person name="Itakura S."/>
            <person name="Yosikawa Y."/>
            <person name="Umezawa K."/>
        </authorList>
    </citation>
    <scope>NUCLEOTIDE SEQUENCE [LARGE SCALE GENOMIC DNA]</scope>
</reference>
<protein>
    <submittedName>
        <fullName evidence="2">Uncharacterized protein</fullName>
    </submittedName>
</protein>
<feature type="compositionally biased region" description="Polar residues" evidence="1">
    <location>
        <begin position="760"/>
        <end position="770"/>
    </location>
</feature>
<feature type="compositionally biased region" description="Acidic residues" evidence="1">
    <location>
        <begin position="372"/>
        <end position="386"/>
    </location>
</feature>
<feature type="compositionally biased region" description="Low complexity" evidence="1">
    <location>
        <begin position="22"/>
        <end position="34"/>
    </location>
</feature>
<feature type="region of interest" description="Disordered" evidence="1">
    <location>
        <begin position="1563"/>
        <end position="1585"/>
    </location>
</feature>
<gene>
    <name evidence="2" type="ORF">Cfor_11917</name>
</gene>